<evidence type="ECO:0000259" key="1">
    <source>
        <dbReference type="Pfam" id="PF00144"/>
    </source>
</evidence>
<sequence>MTAVHGDWESSWTPVVERFAAAIDGERGGAALAVFRGTQPLVDVWAGTAHCRSGRLWERDTPTIAFSCTKAVIAALVAHAVDRGMIDYGAPVADYWPEFAARGKRFATVADVLSHRVGLPVLGRSLTPADVVDRERISAVLAAQHPSWPPGSAHAYHALTYGWLAATIIERATGRALEDHLAEVIGPRVAEPIWLRYPVELTELRARVDVGDRPNGEDRATGMERWLAGDVTAIDDPAVLATGIPGAGAVTTARSLALFASSMVDPTDPLLSPSVVQRATSEQTSGPSVAGEPPPWARWGMGFQLDSEWRRLLGPRSFGHDGFGGQLVAADPDSGLGLAFLTNDLRLDQDDRTKELVAAAVGVTAIDERARHDLQHVSEEIA</sequence>
<dbReference type="PANTHER" id="PTHR43319">
    <property type="entry name" value="BETA-LACTAMASE-RELATED"/>
    <property type="match status" value="1"/>
</dbReference>
<evidence type="ECO:0000313" key="2">
    <source>
        <dbReference type="EMBL" id="MFD0790368.1"/>
    </source>
</evidence>
<proteinExistence type="predicted"/>
<dbReference type="EMBL" id="JBHTII010000001">
    <property type="protein sequence ID" value="MFD0790368.1"/>
    <property type="molecule type" value="Genomic_DNA"/>
</dbReference>
<organism evidence="2 3">
    <name type="scientific">Microbacterium insulae</name>
    <dbReference type="NCBI Taxonomy" id="483014"/>
    <lineage>
        <taxon>Bacteria</taxon>
        <taxon>Bacillati</taxon>
        <taxon>Actinomycetota</taxon>
        <taxon>Actinomycetes</taxon>
        <taxon>Micrococcales</taxon>
        <taxon>Microbacteriaceae</taxon>
        <taxon>Microbacterium</taxon>
    </lineage>
</organism>
<keyword evidence="2" id="KW-0378">Hydrolase</keyword>
<accession>A0ABW3AH96</accession>
<protein>
    <submittedName>
        <fullName evidence="2">Serine hydrolase domain-containing protein</fullName>
    </submittedName>
</protein>
<dbReference type="InterPro" id="IPR001466">
    <property type="entry name" value="Beta-lactam-related"/>
</dbReference>
<comment type="caution">
    <text evidence="2">The sequence shown here is derived from an EMBL/GenBank/DDBJ whole genome shotgun (WGS) entry which is preliminary data.</text>
</comment>
<name>A0ABW3AH96_9MICO</name>
<reference evidence="3" key="1">
    <citation type="journal article" date="2019" name="Int. J. Syst. Evol. Microbiol.">
        <title>The Global Catalogue of Microorganisms (GCM) 10K type strain sequencing project: providing services to taxonomists for standard genome sequencing and annotation.</title>
        <authorList>
            <consortium name="The Broad Institute Genomics Platform"/>
            <consortium name="The Broad Institute Genome Sequencing Center for Infectious Disease"/>
            <person name="Wu L."/>
            <person name="Ma J."/>
        </authorList>
    </citation>
    <scope>NUCLEOTIDE SEQUENCE [LARGE SCALE GENOMIC DNA]</scope>
    <source>
        <strain evidence="3">CCUG 54523</strain>
    </source>
</reference>
<evidence type="ECO:0000313" key="3">
    <source>
        <dbReference type="Proteomes" id="UP001597055"/>
    </source>
</evidence>
<dbReference type="Proteomes" id="UP001597055">
    <property type="component" value="Unassembled WGS sequence"/>
</dbReference>
<dbReference type="GO" id="GO:0016787">
    <property type="term" value="F:hydrolase activity"/>
    <property type="evidence" value="ECO:0007669"/>
    <property type="project" value="UniProtKB-KW"/>
</dbReference>
<dbReference type="SUPFAM" id="SSF56601">
    <property type="entry name" value="beta-lactamase/transpeptidase-like"/>
    <property type="match status" value="1"/>
</dbReference>
<feature type="domain" description="Beta-lactamase-related" evidence="1">
    <location>
        <begin position="24"/>
        <end position="359"/>
    </location>
</feature>
<dbReference type="Pfam" id="PF00144">
    <property type="entry name" value="Beta-lactamase"/>
    <property type="match status" value="1"/>
</dbReference>
<keyword evidence="3" id="KW-1185">Reference proteome</keyword>
<dbReference type="RefSeq" id="WP_204978158.1">
    <property type="nucleotide sequence ID" value="NZ_JBHTII010000001.1"/>
</dbReference>
<dbReference type="PANTHER" id="PTHR43319:SF3">
    <property type="entry name" value="BETA-LACTAMASE-RELATED DOMAIN-CONTAINING PROTEIN"/>
    <property type="match status" value="1"/>
</dbReference>
<dbReference type="InterPro" id="IPR052907">
    <property type="entry name" value="Beta-lactamase/esterase"/>
</dbReference>
<dbReference type="Gene3D" id="3.40.710.10">
    <property type="entry name" value="DD-peptidase/beta-lactamase superfamily"/>
    <property type="match status" value="1"/>
</dbReference>
<gene>
    <name evidence="2" type="ORF">ACFQ0P_08160</name>
</gene>
<dbReference type="InterPro" id="IPR012338">
    <property type="entry name" value="Beta-lactam/transpept-like"/>
</dbReference>